<sequence length="423" mass="45801">MANNFAFRSRSFFVYLFIGLFSSGLALLFSDLAHLNPNQVLNTPLPAYSLPFIAAICILLFERLFTRYKQVGLIFVVKAYHFDEGRLHWGNLVYQFAVGLLLTWGGYAVGIVGPACYLSAVVASNLSYSARLTEGQVRLSVACGTAAAVAALFNAPLAGTVIAYELVMRRFNWRSIATIAVVAFTASVISQLHGGSMLSIDLPQQSFQWHGLAQFALLGMLCGLFATLLVKLIRAMPKLNRNYAVSIAASVTAVAGLLNPQWLGLEPITPNGLLYWELGLGEQHLWLLARIVLTTVALAFALPGGSLGPMLVIGGILGSIIGDVIPNSADLMLVIVGMGAMFGAVFRTPWAAFLLITEQTMQVEIVIPAIVACLCASAIAKYIFRSPSLIEQQLLNAQIRLINSPVLVKEENKNLDSEPLQQR</sequence>
<protein>
    <submittedName>
        <fullName evidence="11">Chloride channel protein</fullName>
    </submittedName>
</protein>
<dbReference type="InterPro" id="IPR014743">
    <property type="entry name" value="Cl-channel_core"/>
</dbReference>
<keyword evidence="12" id="KW-1185">Reference proteome</keyword>
<comment type="caution">
    <text evidence="11">The sequence shown here is derived from an EMBL/GenBank/DDBJ whole genome shotgun (WGS) entry which is preliminary data.</text>
</comment>
<name>A0ABU7G923_9ALTE</name>
<proteinExistence type="predicted"/>
<gene>
    <name evidence="11" type="ORF">SNR37_000870</name>
</gene>
<keyword evidence="9" id="KW-0407">Ion channel</keyword>
<dbReference type="InterPro" id="IPR050368">
    <property type="entry name" value="ClC-type_chloride_channel"/>
</dbReference>
<keyword evidence="8" id="KW-0868">Chloride</keyword>
<accession>A0ABU7G923</accession>
<evidence type="ECO:0000256" key="4">
    <source>
        <dbReference type="ARBA" id="ARBA00022989"/>
    </source>
</evidence>
<keyword evidence="6 10" id="KW-0472">Membrane</keyword>
<dbReference type="PANTHER" id="PTHR43427">
    <property type="entry name" value="CHLORIDE CHANNEL PROTEIN CLC-E"/>
    <property type="match status" value="1"/>
</dbReference>
<keyword evidence="3 10" id="KW-0812">Transmembrane</keyword>
<reference evidence="12" key="1">
    <citation type="submission" date="2023-07" db="EMBL/GenBank/DDBJ databases">
        <title>Draft genome sequence of Agarivorans aestuarii strain ZMCS4, a CAZymes producing bacteria isolated from the marine brown algae Clodostephus spongiosus.</title>
        <authorList>
            <person name="Lorente B."/>
            <person name="Cabral C."/>
            <person name="Frias J."/>
            <person name="Faria J."/>
            <person name="Toubarro D."/>
        </authorList>
    </citation>
    <scope>NUCLEOTIDE SEQUENCE [LARGE SCALE GENOMIC DNA]</scope>
    <source>
        <strain evidence="12">ZMCS4</strain>
    </source>
</reference>
<feature type="transmembrane region" description="Helical" evidence="10">
    <location>
        <begin position="171"/>
        <end position="192"/>
    </location>
</feature>
<evidence type="ECO:0000256" key="8">
    <source>
        <dbReference type="ARBA" id="ARBA00023214"/>
    </source>
</evidence>
<feature type="transmembrane region" description="Helical" evidence="10">
    <location>
        <begin position="363"/>
        <end position="384"/>
    </location>
</feature>
<evidence type="ECO:0000256" key="7">
    <source>
        <dbReference type="ARBA" id="ARBA00023173"/>
    </source>
</evidence>
<evidence type="ECO:0000256" key="6">
    <source>
        <dbReference type="ARBA" id="ARBA00023136"/>
    </source>
</evidence>
<reference evidence="11 12" key="2">
    <citation type="submission" date="2023-12" db="EMBL/GenBank/DDBJ databases">
        <authorList>
            <consortium name="Cladostephus spongiosus"/>
            <person name="Lorente B."/>
            <person name="Cabral C."/>
            <person name="Frias J."/>
            <person name="Faria J."/>
            <person name="Toubarro D."/>
        </authorList>
    </citation>
    <scope>NUCLEOTIDE SEQUENCE [LARGE SCALE GENOMIC DNA]</scope>
    <source>
        <strain evidence="11 12">ZMCS4</strain>
    </source>
</reference>
<organism evidence="11 12">
    <name type="scientific">Agarivorans aestuarii</name>
    <dbReference type="NCBI Taxonomy" id="1563703"/>
    <lineage>
        <taxon>Bacteria</taxon>
        <taxon>Pseudomonadati</taxon>
        <taxon>Pseudomonadota</taxon>
        <taxon>Gammaproteobacteria</taxon>
        <taxon>Alteromonadales</taxon>
        <taxon>Alteromonadaceae</taxon>
        <taxon>Agarivorans</taxon>
    </lineage>
</organism>
<evidence type="ECO:0000256" key="5">
    <source>
        <dbReference type="ARBA" id="ARBA00023065"/>
    </source>
</evidence>
<dbReference type="InterPro" id="IPR001807">
    <property type="entry name" value="ClC"/>
</dbReference>
<dbReference type="RefSeq" id="WP_329776401.1">
    <property type="nucleotide sequence ID" value="NZ_JAYDYW010000013.1"/>
</dbReference>
<feature type="transmembrane region" description="Helical" evidence="10">
    <location>
        <begin position="96"/>
        <end position="123"/>
    </location>
</feature>
<dbReference type="Pfam" id="PF00654">
    <property type="entry name" value="Voltage_CLC"/>
    <property type="match status" value="1"/>
</dbReference>
<dbReference type="Gene3D" id="1.10.3080.10">
    <property type="entry name" value="Clc chloride channel"/>
    <property type="match status" value="1"/>
</dbReference>
<keyword evidence="2" id="KW-0813">Transport</keyword>
<dbReference type="EMBL" id="JAYDYW010000013">
    <property type="protein sequence ID" value="MEE1675544.1"/>
    <property type="molecule type" value="Genomic_DNA"/>
</dbReference>
<comment type="subcellular location">
    <subcellularLocation>
        <location evidence="1">Membrane</location>
        <topology evidence="1">Multi-pass membrane protein</topology>
    </subcellularLocation>
</comment>
<dbReference type="SUPFAM" id="SSF81340">
    <property type="entry name" value="Clc chloride channel"/>
    <property type="match status" value="1"/>
</dbReference>
<feature type="transmembrane region" description="Helical" evidence="10">
    <location>
        <begin position="307"/>
        <end position="325"/>
    </location>
</feature>
<feature type="transmembrane region" description="Helical" evidence="10">
    <location>
        <begin position="212"/>
        <end position="230"/>
    </location>
</feature>
<feature type="transmembrane region" description="Helical" evidence="10">
    <location>
        <begin position="45"/>
        <end position="65"/>
    </location>
</feature>
<evidence type="ECO:0000313" key="11">
    <source>
        <dbReference type="EMBL" id="MEE1675544.1"/>
    </source>
</evidence>
<feature type="transmembrane region" description="Helical" evidence="10">
    <location>
        <begin position="331"/>
        <end position="356"/>
    </location>
</feature>
<evidence type="ECO:0000256" key="1">
    <source>
        <dbReference type="ARBA" id="ARBA00004141"/>
    </source>
</evidence>
<keyword evidence="7" id="KW-0869">Chloride channel</keyword>
<evidence type="ECO:0000256" key="3">
    <source>
        <dbReference type="ARBA" id="ARBA00022692"/>
    </source>
</evidence>
<feature type="transmembrane region" description="Helical" evidence="10">
    <location>
        <begin position="139"/>
        <end position="164"/>
    </location>
</feature>
<feature type="transmembrane region" description="Helical" evidence="10">
    <location>
        <begin position="12"/>
        <end position="33"/>
    </location>
</feature>
<keyword evidence="5" id="KW-0406">Ion transport</keyword>
<keyword evidence="4 10" id="KW-1133">Transmembrane helix</keyword>
<evidence type="ECO:0000256" key="9">
    <source>
        <dbReference type="ARBA" id="ARBA00023303"/>
    </source>
</evidence>
<evidence type="ECO:0000256" key="10">
    <source>
        <dbReference type="SAM" id="Phobius"/>
    </source>
</evidence>
<evidence type="ECO:0000256" key="2">
    <source>
        <dbReference type="ARBA" id="ARBA00022448"/>
    </source>
</evidence>
<evidence type="ECO:0000313" key="12">
    <source>
        <dbReference type="Proteomes" id="UP001310248"/>
    </source>
</evidence>
<dbReference type="PANTHER" id="PTHR43427:SF6">
    <property type="entry name" value="CHLORIDE CHANNEL PROTEIN CLC-E"/>
    <property type="match status" value="1"/>
</dbReference>
<dbReference type="PRINTS" id="PR00762">
    <property type="entry name" value="CLCHANNEL"/>
</dbReference>
<dbReference type="Proteomes" id="UP001310248">
    <property type="component" value="Unassembled WGS sequence"/>
</dbReference>
<feature type="transmembrane region" description="Helical" evidence="10">
    <location>
        <begin position="242"/>
        <end position="263"/>
    </location>
</feature>
<dbReference type="CDD" id="cd00400">
    <property type="entry name" value="Voltage_gated_ClC"/>
    <property type="match status" value="1"/>
</dbReference>